<keyword evidence="2" id="KW-1185">Reference proteome</keyword>
<protein>
    <recommendedName>
        <fullName evidence="3">DUF4283 domain-containing protein</fullName>
    </recommendedName>
</protein>
<reference evidence="1 2" key="1">
    <citation type="submission" date="2014-04" db="EMBL/GenBank/DDBJ databases">
        <authorList>
            <consortium name="International Citrus Genome Consortium"/>
            <person name="Gmitter F."/>
            <person name="Chen C."/>
            <person name="Farmerie W."/>
            <person name="Harkins T."/>
            <person name="Desany B."/>
            <person name="Mohiuddin M."/>
            <person name="Kodira C."/>
            <person name="Borodovsky M."/>
            <person name="Lomsadze A."/>
            <person name="Burns P."/>
            <person name="Jenkins J."/>
            <person name="Prochnik S."/>
            <person name="Shu S."/>
            <person name="Chapman J."/>
            <person name="Pitluck S."/>
            <person name="Schmutz J."/>
            <person name="Rokhsar D."/>
        </authorList>
    </citation>
    <scope>NUCLEOTIDE SEQUENCE</scope>
</reference>
<evidence type="ECO:0008006" key="3">
    <source>
        <dbReference type="Google" id="ProtNLM"/>
    </source>
</evidence>
<name>A0A067EV31_CITSI</name>
<proteinExistence type="predicted"/>
<sequence>MPIKLDEIQAHLQKVWHPSSASHLIPLARGFFYIHFNDENDIRKVWGRGTCMPFFPQFVGSRRELRGKEFGENFFKIHIVVWIKASSNLALCISKNLIESFGLERDQITLQLERKLIALARSDKKKISSFSIL</sequence>
<gene>
    <name evidence="1" type="ORF">CISIN_1g037342mg</name>
</gene>
<dbReference type="EMBL" id="KK784958">
    <property type="protein sequence ID" value="KDO57730.1"/>
    <property type="molecule type" value="Genomic_DNA"/>
</dbReference>
<organism evidence="1 2">
    <name type="scientific">Citrus sinensis</name>
    <name type="common">Sweet orange</name>
    <name type="synonym">Citrus aurantium var. sinensis</name>
    <dbReference type="NCBI Taxonomy" id="2711"/>
    <lineage>
        <taxon>Eukaryota</taxon>
        <taxon>Viridiplantae</taxon>
        <taxon>Streptophyta</taxon>
        <taxon>Embryophyta</taxon>
        <taxon>Tracheophyta</taxon>
        <taxon>Spermatophyta</taxon>
        <taxon>Magnoliopsida</taxon>
        <taxon>eudicotyledons</taxon>
        <taxon>Gunneridae</taxon>
        <taxon>Pentapetalae</taxon>
        <taxon>rosids</taxon>
        <taxon>malvids</taxon>
        <taxon>Sapindales</taxon>
        <taxon>Rutaceae</taxon>
        <taxon>Aurantioideae</taxon>
        <taxon>Citrus</taxon>
    </lineage>
</organism>
<dbReference type="Proteomes" id="UP000027120">
    <property type="component" value="Unassembled WGS sequence"/>
</dbReference>
<evidence type="ECO:0000313" key="2">
    <source>
        <dbReference type="Proteomes" id="UP000027120"/>
    </source>
</evidence>
<accession>A0A067EV31</accession>
<evidence type="ECO:0000313" key="1">
    <source>
        <dbReference type="EMBL" id="KDO57730.1"/>
    </source>
</evidence>
<dbReference type="AlphaFoldDB" id="A0A067EV31"/>